<evidence type="ECO:0000256" key="2">
    <source>
        <dbReference type="ARBA" id="ARBA00023002"/>
    </source>
</evidence>
<dbReference type="OrthoDB" id="37659at2759"/>
<dbReference type="AlphaFoldDB" id="A0A364NBM6"/>
<gene>
    <name evidence="3" type="ORF">DDE83_001952</name>
</gene>
<dbReference type="PANTHER" id="PTHR43180:SF80">
    <property type="entry name" value="NAD(P)-BINDING PROTEIN"/>
    <property type="match status" value="1"/>
</dbReference>
<dbReference type="PANTHER" id="PTHR43180">
    <property type="entry name" value="3-OXOACYL-(ACYL-CARRIER-PROTEIN) REDUCTASE (AFU_ORTHOLOGUE AFUA_6G11210)"/>
    <property type="match status" value="1"/>
</dbReference>
<dbReference type="Gene3D" id="3.40.50.720">
    <property type="entry name" value="NAD(P)-binding Rossmann-like Domain"/>
    <property type="match status" value="1"/>
</dbReference>
<sequence length="328" mass="33923">MSLIQPTPSTLHNLSSAPQTVLITGSSSGIGLATATLLSSLNPSHNLILLDKQPPPPTFTHAPAHLLFHACDITSWTAQLAGFAAGYTRFGAINAVFVNAGIAEYADQFFTDTLDAEGKLAEPDRRTIKVDVDAAADTTKLAIHYLRKNNNSNSGGGGGIKQAGGGGGGSIILTASLAGYLASAGAPLYSAAKHAIVGLMRALKQECIKLDIAISVVAPAITVTPILVQNNTGSITPSSHATALAKAGVPINKPESVALAVCWLLDQGIKANGMGILVQADTFVDVEAGLAKSREAWMGKEMVDLFRGGRGASMFKRLEEGEGVKAKI</sequence>
<evidence type="ECO:0000313" key="4">
    <source>
        <dbReference type="Proteomes" id="UP000249619"/>
    </source>
</evidence>
<dbReference type="Proteomes" id="UP000249619">
    <property type="component" value="Unassembled WGS sequence"/>
</dbReference>
<dbReference type="EMBL" id="QGDH01000019">
    <property type="protein sequence ID" value="RAR14729.1"/>
    <property type="molecule type" value="Genomic_DNA"/>
</dbReference>
<protein>
    <submittedName>
        <fullName evidence="3">NAD(P)-binding protein</fullName>
    </submittedName>
</protein>
<comment type="caution">
    <text evidence="3">The sequence shown here is derived from an EMBL/GenBank/DDBJ whole genome shotgun (WGS) entry which is preliminary data.</text>
</comment>
<proteinExistence type="inferred from homology"/>
<keyword evidence="4" id="KW-1185">Reference proteome</keyword>
<accession>A0A364NBM6</accession>
<dbReference type="PRINTS" id="PR00081">
    <property type="entry name" value="GDHRDH"/>
</dbReference>
<dbReference type="GO" id="GO:0016491">
    <property type="term" value="F:oxidoreductase activity"/>
    <property type="evidence" value="ECO:0007669"/>
    <property type="project" value="UniProtKB-KW"/>
</dbReference>
<dbReference type="InterPro" id="IPR036291">
    <property type="entry name" value="NAD(P)-bd_dom_sf"/>
</dbReference>
<reference evidence="4" key="1">
    <citation type="submission" date="2018-05" db="EMBL/GenBank/DDBJ databases">
        <title>Draft genome sequence of Stemphylium lycopersici strain CIDEFI 213.</title>
        <authorList>
            <person name="Medina R."/>
            <person name="Franco M.E.E."/>
            <person name="Lucentini C.G."/>
            <person name="Saparrat M.C.N."/>
            <person name="Balatti P.A."/>
        </authorList>
    </citation>
    <scope>NUCLEOTIDE SEQUENCE [LARGE SCALE GENOMIC DNA]</scope>
    <source>
        <strain evidence="4">CIDEFI 213</strain>
    </source>
</reference>
<organism evidence="3 4">
    <name type="scientific">Stemphylium lycopersici</name>
    <name type="common">Tomato gray leaf spot disease fungus</name>
    <name type="synonym">Thyrospora lycopersici</name>
    <dbReference type="NCBI Taxonomy" id="183478"/>
    <lineage>
        <taxon>Eukaryota</taxon>
        <taxon>Fungi</taxon>
        <taxon>Dikarya</taxon>
        <taxon>Ascomycota</taxon>
        <taxon>Pezizomycotina</taxon>
        <taxon>Dothideomycetes</taxon>
        <taxon>Pleosporomycetidae</taxon>
        <taxon>Pleosporales</taxon>
        <taxon>Pleosporineae</taxon>
        <taxon>Pleosporaceae</taxon>
        <taxon>Stemphylium</taxon>
    </lineage>
</organism>
<evidence type="ECO:0000256" key="1">
    <source>
        <dbReference type="ARBA" id="ARBA00006484"/>
    </source>
</evidence>
<keyword evidence="2" id="KW-0560">Oxidoreductase</keyword>
<dbReference type="Pfam" id="PF00106">
    <property type="entry name" value="adh_short"/>
    <property type="match status" value="1"/>
</dbReference>
<comment type="similarity">
    <text evidence="1">Belongs to the short-chain dehydrogenases/reductases (SDR) family.</text>
</comment>
<evidence type="ECO:0000313" key="3">
    <source>
        <dbReference type="EMBL" id="RAR14729.1"/>
    </source>
</evidence>
<dbReference type="SUPFAM" id="SSF51735">
    <property type="entry name" value="NAD(P)-binding Rossmann-fold domains"/>
    <property type="match status" value="1"/>
</dbReference>
<dbReference type="STRING" id="183478.A0A364NBM6"/>
<name>A0A364NBM6_STELY</name>
<dbReference type="InterPro" id="IPR002347">
    <property type="entry name" value="SDR_fam"/>
</dbReference>